<gene>
    <name evidence="3" type="ORF">Raf01_22570</name>
</gene>
<dbReference type="NCBIfam" id="TIGR03919">
    <property type="entry name" value="T7SS_EccB"/>
    <property type="match status" value="1"/>
</dbReference>
<dbReference type="InterPro" id="IPR044857">
    <property type="entry name" value="T7SS_EccB_R1"/>
</dbReference>
<keyword evidence="2" id="KW-0472">Membrane</keyword>
<evidence type="ECO:0000256" key="1">
    <source>
        <dbReference type="SAM" id="MobiDB-lite"/>
    </source>
</evidence>
<feature type="region of interest" description="Disordered" evidence="1">
    <location>
        <begin position="321"/>
        <end position="341"/>
    </location>
</feature>
<dbReference type="GO" id="GO:0005576">
    <property type="term" value="C:extracellular region"/>
    <property type="evidence" value="ECO:0007669"/>
    <property type="project" value="TreeGrafter"/>
</dbReference>
<dbReference type="RefSeq" id="WP_203917753.1">
    <property type="nucleotide sequence ID" value="NZ_BONZ01000021.1"/>
</dbReference>
<dbReference type="PANTHER" id="PTHR40765:SF2">
    <property type="entry name" value="ESX-2 SECRETION SYSTEM ATPASE ECCB2"/>
    <property type="match status" value="1"/>
</dbReference>
<organism evidence="3 4">
    <name type="scientific">Rugosimonospora africana</name>
    <dbReference type="NCBI Taxonomy" id="556532"/>
    <lineage>
        <taxon>Bacteria</taxon>
        <taxon>Bacillati</taxon>
        <taxon>Actinomycetota</taxon>
        <taxon>Actinomycetes</taxon>
        <taxon>Micromonosporales</taxon>
        <taxon>Micromonosporaceae</taxon>
        <taxon>Rugosimonospora</taxon>
    </lineage>
</organism>
<dbReference type="AlphaFoldDB" id="A0A8J3QN31"/>
<dbReference type="PANTHER" id="PTHR40765">
    <property type="entry name" value="ESX-2 SECRETION SYSTEM ATPASE ECCB2"/>
    <property type="match status" value="1"/>
</dbReference>
<evidence type="ECO:0000256" key="2">
    <source>
        <dbReference type="SAM" id="Phobius"/>
    </source>
</evidence>
<proteinExistence type="predicted"/>
<keyword evidence="2" id="KW-1133">Transmembrane helix</keyword>
<evidence type="ECO:0000313" key="3">
    <source>
        <dbReference type="EMBL" id="GIH14085.1"/>
    </source>
</evidence>
<sequence>MPSRREQVQSYQYLMQRVVNAFVAGETDPQLSPMRRLAGAGFAGVMITALVVAAVGVFGLIKHGGNASWRNPQSVIVEKETGTRYIYRANTLYPVANYVSAVLALGGAGSTVSVSRESLVGVTRGPLIGIVGAPDALPPAGRVLGAPWTVCAQSGTDATGATTATSWLLAGRAPRDGKALGNAALIVKEQSTGAIYLVTNGHRYPLTSNLMLAALGGDQQPQLTVDDAWLDAVPAGQAISPIGLDGRGRPSTAVPGALIGQIYAATGGGDTQYYLVRAADLLPMTAVEEATELADPATASAYPGATPTVRQVNPAEIAGVPKATRPASTDESPPARIPTMARPDPNAAVCAMYRDGTSGATLAYDVSQASYGQGVGTGGDSATAVVDRVVVPPGYAAVVRALSSPDSGLGTLFLVTDEGKRYPVPDVEQLSWLGYGSVKPLNLPSLVVSRIPVGPSLDPADAQLPVSGS</sequence>
<reference evidence="3" key="1">
    <citation type="submission" date="2021-01" db="EMBL/GenBank/DDBJ databases">
        <title>Whole genome shotgun sequence of Rugosimonospora africana NBRC 104875.</title>
        <authorList>
            <person name="Komaki H."/>
            <person name="Tamura T."/>
        </authorList>
    </citation>
    <scope>NUCLEOTIDE SEQUENCE</scope>
    <source>
        <strain evidence="3">NBRC 104875</strain>
    </source>
</reference>
<protein>
    <submittedName>
        <fullName evidence="3">Type VII secretion protein EccB</fullName>
    </submittedName>
</protein>
<keyword evidence="4" id="KW-1185">Reference proteome</keyword>
<dbReference type="Proteomes" id="UP000642748">
    <property type="component" value="Unassembled WGS sequence"/>
</dbReference>
<comment type="caution">
    <text evidence="3">The sequence shown here is derived from an EMBL/GenBank/DDBJ whole genome shotgun (WGS) entry which is preliminary data.</text>
</comment>
<dbReference type="Gene3D" id="3.30.2390.20">
    <property type="entry name" value="Type VII secretion system EccB, repeat 1 domain"/>
    <property type="match status" value="1"/>
</dbReference>
<feature type="transmembrane region" description="Helical" evidence="2">
    <location>
        <begin position="37"/>
        <end position="61"/>
    </location>
</feature>
<evidence type="ECO:0000313" key="4">
    <source>
        <dbReference type="Proteomes" id="UP000642748"/>
    </source>
</evidence>
<dbReference type="EMBL" id="BONZ01000021">
    <property type="protein sequence ID" value="GIH14085.1"/>
    <property type="molecule type" value="Genomic_DNA"/>
</dbReference>
<keyword evidence="2" id="KW-0812">Transmembrane</keyword>
<dbReference type="Pfam" id="PF05108">
    <property type="entry name" value="T7SS_ESX1_EccB"/>
    <property type="match status" value="1"/>
</dbReference>
<accession>A0A8J3QN31</accession>
<dbReference type="InterPro" id="IPR007795">
    <property type="entry name" value="T7SS_EccB"/>
</dbReference>
<name>A0A8J3QN31_9ACTN</name>